<evidence type="ECO:0008006" key="3">
    <source>
        <dbReference type="Google" id="ProtNLM"/>
    </source>
</evidence>
<evidence type="ECO:0000313" key="2">
    <source>
        <dbReference type="Proteomes" id="UP000231564"/>
    </source>
</evidence>
<dbReference type="OrthoDB" id="9875670at2"/>
<dbReference type="PROSITE" id="PS51257">
    <property type="entry name" value="PROKAR_LIPOPROTEIN"/>
    <property type="match status" value="1"/>
</dbReference>
<protein>
    <recommendedName>
        <fullName evidence="3">Lipoprotein</fullName>
    </recommendedName>
</protein>
<proteinExistence type="predicted"/>
<dbReference type="GeneID" id="47724359"/>
<reference evidence="1 2" key="1">
    <citation type="submission" date="2016-11" db="EMBL/GenBank/DDBJ databases">
        <authorList>
            <person name="Jaros S."/>
            <person name="Januszkiewicz K."/>
            <person name="Wedrychowicz H."/>
        </authorList>
    </citation>
    <scope>NUCLEOTIDE SEQUENCE [LARGE SCALE GENOMIC DNA]</scope>
    <source>
        <strain evidence="1">NCIMB 2154T</strain>
    </source>
</reference>
<organism evidence="1 2">
    <name type="scientific">Tenacibaculum maritimum NCIMB 2154</name>
    <dbReference type="NCBI Taxonomy" id="1349785"/>
    <lineage>
        <taxon>Bacteria</taxon>
        <taxon>Pseudomonadati</taxon>
        <taxon>Bacteroidota</taxon>
        <taxon>Flavobacteriia</taxon>
        <taxon>Flavobacteriales</taxon>
        <taxon>Flavobacteriaceae</taxon>
        <taxon>Tenacibaculum</taxon>
    </lineage>
</organism>
<gene>
    <name evidence="1" type="ORF">MARIT_2910</name>
</gene>
<dbReference type="AlphaFoldDB" id="A0A2H1EDG1"/>
<evidence type="ECO:0000313" key="1">
    <source>
        <dbReference type="EMBL" id="SFZ84789.1"/>
    </source>
</evidence>
<sequence length="183" mass="21687">MKSFNHFTFSILLTLLISCKGVEEKKIKESIEDNTIKKEQLLQDKLSYYDINNDDANPINIKKIKIKLENHYSENEYKTIFKNDVFTVIVLFSYYELGNYDEYIITLNNKNEELSKLLVYYNTAPDGNMEKYEYSNYHLYKKTLDLNVFKVSVVENLETNKIIKQDTLKTMYKINDLGKIIVK</sequence>
<dbReference type="EMBL" id="LT634361">
    <property type="protein sequence ID" value="SFZ84789.1"/>
    <property type="molecule type" value="Genomic_DNA"/>
</dbReference>
<dbReference type="RefSeq" id="WP_100211826.1">
    <property type="nucleotide sequence ID" value="NZ_CP138495.1"/>
</dbReference>
<name>A0A2H1EDG1_9FLAO</name>
<dbReference type="KEGG" id="tmar:MARIT_2910"/>
<keyword evidence="2" id="KW-1185">Reference proteome</keyword>
<dbReference type="Proteomes" id="UP000231564">
    <property type="component" value="Chromosome MARIT"/>
</dbReference>
<accession>A0A2H1EDG1</accession>